<dbReference type="CDD" id="cd00377">
    <property type="entry name" value="ICL_PEPM"/>
    <property type="match status" value="1"/>
</dbReference>
<sequence>MPTAADKARIFADLHVPGRPLQLFNIWDAGSARAVADAGAPALATGSWSVAAAHGLDDGEALPLALVLANLERIVAAVDLPVTLDFEGGYGATADEVGRSAASAAGIGAIGFNIEDQQIGGHGLRPIGDQQARIAAMRAAAPHAFVNARTDIFLKAPAAAHDDAAIDDALVRAQAYADAGASGFFAPGLADERLIARLCERSPLPVNIMVFPAVPPAARLAELGVARISHGPGPYRLAMAAVTEAARALYP</sequence>
<reference evidence="1 2" key="1">
    <citation type="submission" date="2016-09" db="EMBL/GenBank/DDBJ databases">
        <title>Metabolic pathway, cell adaptation mechanisms and a novel monoxygenase revealed through proteogenomic-transcription analysis of a Sphingomonas haloaromaticamans strain degrading the fungicide ortho-phenylphenol.</title>
        <authorList>
            <person name="Perruchon C."/>
            <person name="Papadopoulou E.S."/>
            <person name="Rousidou C."/>
            <person name="Vasileiadis S."/>
            <person name="Tanou G."/>
            <person name="Amoutzias G."/>
            <person name="Molassiotis A."/>
            <person name="Karpouzas D.G."/>
        </authorList>
    </citation>
    <scope>NUCLEOTIDE SEQUENCE [LARGE SCALE GENOMIC DNA]</scope>
    <source>
        <strain evidence="1 2">P3</strain>
    </source>
</reference>
<gene>
    <name evidence="1" type="primary">bcpA</name>
    <name evidence="1" type="ORF">BHE75_00352</name>
</gene>
<keyword evidence="1" id="KW-0808">Transferase</keyword>
<proteinExistence type="predicted"/>
<dbReference type="OrthoDB" id="9785398at2"/>
<comment type="caution">
    <text evidence="1">The sequence shown here is derived from an EMBL/GenBank/DDBJ whole genome shotgun (WGS) entry which is preliminary data.</text>
</comment>
<name>A0A1S1HA98_9SPHN</name>
<dbReference type="RefSeq" id="WP_070931974.1">
    <property type="nucleotide sequence ID" value="NZ_MIPT01000001.1"/>
</dbReference>
<dbReference type="EC" id="2.7.8.23" evidence="1"/>
<dbReference type="Proteomes" id="UP000179467">
    <property type="component" value="Unassembled WGS sequence"/>
</dbReference>
<organism evidence="1 2">
    <name type="scientific">Edaphosphingomonas haloaromaticamans</name>
    <dbReference type="NCBI Taxonomy" id="653954"/>
    <lineage>
        <taxon>Bacteria</taxon>
        <taxon>Pseudomonadati</taxon>
        <taxon>Pseudomonadota</taxon>
        <taxon>Alphaproteobacteria</taxon>
        <taxon>Sphingomonadales</taxon>
        <taxon>Rhizorhabdaceae</taxon>
        <taxon>Edaphosphingomonas</taxon>
    </lineage>
</organism>
<protein>
    <submittedName>
        <fullName evidence="1">Carboxyvinyl-carboxyphosphonate phosphorylmutase</fullName>
        <ecNumber evidence="1">2.7.8.23</ecNumber>
    </submittedName>
</protein>
<dbReference type="PANTHER" id="PTHR42905:SF16">
    <property type="entry name" value="CARBOXYPHOSPHONOENOLPYRUVATE PHOSPHONOMUTASE-LIKE PROTEIN (AFU_ORTHOLOGUE AFUA_5G07230)"/>
    <property type="match status" value="1"/>
</dbReference>
<dbReference type="Pfam" id="PF13714">
    <property type="entry name" value="PEP_mutase"/>
    <property type="match status" value="1"/>
</dbReference>
<dbReference type="AlphaFoldDB" id="A0A1S1HA98"/>
<dbReference type="Gene3D" id="3.20.20.60">
    <property type="entry name" value="Phosphoenolpyruvate-binding domains"/>
    <property type="match status" value="1"/>
</dbReference>
<dbReference type="EMBL" id="MIPT01000001">
    <property type="protein sequence ID" value="OHT18381.1"/>
    <property type="molecule type" value="Genomic_DNA"/>
</dbReference>
<accession>A0A1S1HA98</accession>
<keyword evidence="2" id="KW-1185">Reference proteome</keyword>
<evidence type="ECO:0000313" key="2">
    <source>
        <dbReference type="Proteomes" id="UP000179467"/>
    </source>
</evidence>
<dbReference type="PANTHER" id="PTHR42905">
    <property type="entry name" value="PHOSPHOENOLPYRUVATE CARBOXYLASE"/>
    <property type="match status" value="1"/>
</dbReference>
<evidence type="ECO:0000313" key="1">
    <source>
        <dbReference type="EMBL" id="OHT18381.1"/>
    </source>
</evidence>
<dbReference type="InterPro" id="IPR039556">
    <property type="entry name" value="ICL/PEPM"/>
</dbReference>
<dbReference type="InterPro" id="IPR015813">
    <property type="entry name" value="Pyrv/PenolPyrv_kinase-like_dom"/>
</dbReference>
<dbReference type="GO" id="GO:0008807">
    <property type="term" value="F:carboxyvinyl-carboxyphosphonate phosphorylmutase activity"/>
    <property type="evidence" value="ECO:0007669"/>
    <property type="project" value="UniProtKB-EC"/>
</dbReference>
<dbReference type="InterPro" id="IPR040442">
    <property type="entry name" value="Pyrv_kinase-like_dom_sf"/>
</dbReference>
<dbReference type="SUPFAM" id="SSF51621">
    <property type="entry name" value="Phosphoenolpyruvate/pyruvate domain"/>
    <property type="match status" value="1"/>
</dbReference>